<evidence type="ECO:0000259" key="6">
    <source>
        <dbReference type="PROSITE" id="PS50157"/>
    </source>
</evidence>
<sequence length="341" mass="38094">MSPTKAIDAPSILINLATVPNAFPSPKMDTVKTTLVKPNHSFTKETSWTYSQTRIIDEGFFDKTKVERGIKTYTEPEYSLKPQLNLDRFASNYKSCLSTNLPKILKRDATEDLSTFTPVAKKPLRSKSDSRLLDDSLLDTPLSDCSDMDQLPLPAGFGEVELEAIRILGSFSQPRDSNGLSTLEGTSTINSPRTTPVECTLPQQQQLVQLQLKSDSPIMAPRLMYDTSNQSSPISSRASSPKPLDRRTARRSQTGTAMNQHSEPVSPASSGMEESRSDEEGRSPGIFRCEHPSCGKTFGRLYNLKSHTRTHTDDRPFKCETPEDPHWDQTFRVCGMWEEVL</sequence>
<evidence type="ECO:0000313" key="8">
    <source>
        <dbReference type="Proteomes" id="UP001479436"/>
    </source>
</evidence>
<dbReference type="InterPro" id="IPR036236">
    <property type="entry name" value="Znf_C2H2_sf"/>
</dbReference>
<feature type="domain" description="C2H2-type" evidence="6">
    <location>
        <begin position="287"/>
        <end position="316"/>
    </location>
</feature>
<name>A0ABR2WGF0_9FUNG</name>
<feature type="compositionally biased region" description="Low complexity" evidence="5">
    <location>
        <begin position="228"/>
        <end position="242"/>
    </location>
</feature>
<protein>
    <recommendedName>
        <fullName evidence="6">C2H2-type domain-containing protein</fullName>
    </recommendedName>
</protein>
<dbReference type="SUPFAM" id="SSF57667">
    <property type="entry name" value="beta-beta-alpha zinc fingers"/>
    <property type="match status" value="1"/>
</dbReference>
<organism evidence="7 8">
    <name type="scientific">Basidiobolus ranarum</name>
    <dbReference type="NCBI Taxonomy" id="34480"/>
    <lineage>
        <taxon>Eukaryota</taxon>
        <taxon>Fungi</taxon>
        <taxon>Fungi incertae sedis</taxon>
        <taxon>Zoopagomycota</taxon>
        <taxon>Entomophthoromycotina</taxon>
        <taxon>Basidiobolomycetes</taxon>
        <taxon>Basidiobolales</taxon>
        <taxon>Basidiobolaceae</taxon>
        <taxon>Basidiobolus</taxon>
    </lineage>
</organism>
<feature type="compositionally biased region" description="Basic and acidic residues" evidence="5">
    <location>
        <begin position="273"/>
        <end position="288"/>
    </location>
</feature>
<reference evidence="7 8" key="1">
    <citation type="submission" date="2023-04" db="EMBL/GenBank/DDBJ databases">
        <title>Genome of Basidiobolus ranarum AG-B5.</title>
        <authorList>
            <person name="Stajich J.E."/>
            <person name="Carter-House D."/>
            <person name="Gryganskyi A."/>
        </authorList>
    </citation>
    <scope>NUCLEOTIDE SEQUENCE [LARGE SCALE GENOMIC DNA]</scope>
    <source>
        <strain evidence="7 8">AG-B5</strain>
    </source>
</reference>
<feature type="region of interest" description="Disordered" evidence="5">
    <location>
        <begin position="173"/>
        <end position="192"/>
    </location>
</feature>
<proteinExistence type="predicted"/>
<comment type="caution">
    <text evidence="7">The sequence shown here is derived from an EMBL/GenBank/DDBJ whole genome shotgun (WGS) entry which is preliminary data.</text>
</comment>
<dbReference type="Gene3D" id="3.30.160.60">
    <property type="entry name" value="Classic Zinc Finger"/>
    <property type="match status" value="1"/>
</dbReference>
<keyword evidence="1" id="KW-0479">Metal-binding</keyword>
<evidence type="ECO:0000256" key="3">
    <source>
        <dbReference type="ARBA" id="ARBA00022833"/>
    </source>
</evidence>
<gene>
    <name evidence="7" type="ORF">K7432_015279</name>
</gene>
<evidence type="ECO:0000313" key="7">
    <source>
        <dbReference type="EMBL" id="KAK9760569.1"/>
    </source>
</evidence>
<feature type="compositionally biased region" description="Polar residues" evidence="5">
    <location>
        <begin position="251"/>
        <end position="269"/>
    </location>
</feature>
<dbReference type="PROSITE" id="PS50157">
    <property type="entry name" value="ZINC_FINGER_C2H2_2"/>
    <property type="match status" value="1"/>
</dbReference>
<dbReference type="InterPro" id="IPR013087">
    <property type="entry name" value="Znf_C2H2_type"/>
</dbReference>
<keyword evidence="8" id="KW-1185">Reference proteome</keyword>
<dbReference type="EMBL" id="JASJQH010002020">
    <property type="protein sequence ID" value="KAK9760569.1"/>
    <property type="molecule type" value="Genomic_DNA"/>
</dbReference>
<keyword evidence="2 4" id="KW-0863">Zinc-finger</keyword>
<dbReference type="PANTHER" id="PTHR23235:SF120">
    <property type="entry name" value="KRUPPEL-LIKE FACTOR 15"/>
    <property type="match status" value="1"/>
</dbReference>
<dbReference type="Proteomes" id="UP001479436">
    <property type="component" value="Unassembled WGS sequence"/>
</dbReference>
<evidence type="ECO:0000256" key="1">
    <source>
        <dbReference type="ARBA" id="ARBA00022723"/>
    </source>
</evidence>
<dbReference type="SMART" id="SM00355">
    <property type="entry name" value="ZnF_C2H2"/>
    <property type="match status" value="1"/>
</dbReference>
<feature type="region of interest" description="Disordered" evidence="5">
    <location>
        <begin position="225"/>
        <end position="288"/>
    </location>
</feature>
<dbReference type="PROSITE" id="PS00028">
    <property type="entry name" value="ZINC_FINGER_C2H2_1"/>
    <property type="match status" value="1"/>
</dbReference>
<keyword evidence="3" id="KW-0862">Zinc</keyword>
<dbReference type="PANTHER" id="PTHR23235">
    <property type="entry name" value="KRUEPPEL-LIKE TRANSCRIPTION FACTOR"/>
    <property type="match status" value="1"/>
</dbReference>
<evidence type="ECO:0000256" key="2">
    <source>
        <dbReference type="ARBA" id="ARBA00022771"/>
    </source>
</evidence>
<accession>A0ABR2WGF0</accession>
<evidence type="ECO:0000256" key="4">
    <source>
        <dbReference type="PROSITE-ProRule" id="PRU00042"/>
    </source>
</evidence>
<evidence type="ECO:0000256" key="5">
    <source>
        <dbReference type="SAM" id="MobiDB-lite"/>
    </source>
</evidence>